<comment type="caution">
    <text evidence="2">The sequence shown here is derived from an EMBL/GenBank/DDBJ whole genome shotgun (WGS) entry which is preliminary data.</text>
</comment>
<evidence type="ECO:0000313" key="3">
    <source>
        <dbReference type="Proteomes" id="UP001499930"/>
    </source>
</evidence>
<evidence type="ECO:0008006" key="4">
    <source>
        <dbReference type="Google" id="ProtNLM"/>
    </source>
</evidence>
<reference evidence="3" key="1">
    <citation type="journal article" date="2019" name="Int. J. Syst. Evol. Microbiol.">
        <title>The Global Catalogue of Microorganisms (GCM) 10K type strain sequencing project: providing services to taxonomists for standard genome sequencing and annotation.</title>
        <authorList>
            <consortium name="The Broad Institute Genomics Platform"/>
            <consortium name="The Broad Institute Genome Sequencing Center for Infectious Disease"/>
            <person name="Wu L."/>
            <person name="Ma J."/>
        </authorList>
    </citation>
    <scope>NUCLEOTIDE SEQUENCE [LARGE SCALE GENOMIC DNA]</scope>
    <source>
        <strain evidence="3">JCM 3106</strain>
    </source>
</reference>
<organism evidence="2 3">
    <name type="scientific">Streptosporangium longisporum</name>
    <dbReference type="NCBI Taxonomy" id="46187"/>
    <lineage>
        <taxon>Bacteria</taxon>
        <taxon>Bacillati</taxon>
        <taxon>Actinomycetota</taxon>
        <taxon>Actinomycetes</taxon>
        <taxon>Streptosporangiales</taxon>
        <taxon>Streptosporangiaceae</taxon>
        <taxon>Streptosporangium</taxon>
    </lineage>
</organism>
<proteinExistence type="predicted"/>
<keyword evidence="3" id="KW-1185">Reference proteome</keyword>
<sequence>MPHVFGPARQGRFRFTLNSDGRPHTVENALSVVTVVCGLAAFAAGFLPAMHVLASWAGALGLGVGLYSQYVSATRPERALNIVGIVASFVGVAFGVHHGGFLP</sequence>
<gene>
    <name evidence="2" type="ORF">GCM10017559_23310</name>
</gene>
<keyword evidence="1" id="KW-0812">Transmembrane</keyword>
<name>A0ABP6KCJ3_9ACTN</name>
<keyword evidence="1" id="KW-1133">Transmembrane helix</keyword>
<dbReference type="Proteomes" id="UP001499930">
    <property type="component" value="Unassembled WGS sequence"/>
</dbReference>
<feature type="transmembrane region" description="Helical" evidence="1">
    <location>
        <begin position="79"/>
        <end position="97"/>
    </location>
</feature>
<evidence type="ECO:0000313" key="2">
    <source>
        <dbReference type="EMBL" id="GAA3001558.1"/>
    </source>
</evidence>
<evidence type="ECO:0000256" key="1">
    <source>
        <dbReference type="SAM" id="Phobius"/>
    </source>
</evidence>
<accession>A0ABP6KCJ3</accession>
<dbReference type="EMBL" id="BAAAWD010000006">
    <property type="protein sequence ID" value="GAA3001558.1"/>
    <property type="molecule type" value="Genomic_DNA"/>
</dbReference>
<protein>
    <recommendedName>
        <fullName evidence="4">FUSC family protein</fullName>
    </recommendedName>
</protein>
<feature type="transmembrane region" description="Helical" evidence="1">
    <location>
        <begin position="53"/>
        <end position="72"/>
    </location>
</feature>
<keyword evidence="1" id="KW-0472">Membrane</keyword>